<evidence type="ECO:0000256" key="3">
    <source>
        <dbReference type="ARBA" id="ARBA00022490"/>
    </source>
</evidence>
<feature type="region of interest" description="Disordered" evidence="5">
    <location>
        <begin position="144"/>
        <end position="177"/>
    </location>
</feature>
<evidence type="ECO:0000256" key="4">
    <source>
        <dbReference type="ARBA" id="ARBA00023186"/>
    </source>
</evidence>
<dbReference type="Pfam" id="PF14011">
    <property type="entry name" value="ESX-1_EspG"/>
    <property type="match status" value="1"/>
</dbReference>
<dbReference type="RefSeq" id="WP_168521702.1">
    <property type="nucleotide sequence ID" value="NZ_JAAXLS010000049.1"/>
</dbReference>
<protein>
    <submittedName>
        <fullName evidence="6">ESX secretion-associated protein EspG</fullName>
    </submittedName>
</protein>
<feature type="compositionally biased region" description="Basic and acidic residues" evidence="5">
    <location>
        <begin position="151"/>
        <end position="161"/>
    </location>
</feature>
<comment type="caution">
    <text evidence="6">The sequence shown here is derived from an EMBL/GenBank/DDBJ whole genome shotgun (WGS) entry which is preliminary data.</text>
</comment>
<organism evidence="6 7">
    <name type="scientific">Amycolatopsis acididurans</name>
    <dbReference type="NCBI Taxonomy" id="2724524"/>
    <lineage>
        <taxon>Bacteria</taxon>
        <taxon>Bacillati</taxon>
        <taxon>Actinomycetota</taxon>
        <taxon>Actinomycetes</taxon>
        <taxon>Pseudonocardiales</taxon>
        <taxon>Pseudonocardiaceae</taxon>
        <taxon>Amycolatopsis</taxon>
    </lineage>
</organism>
<reference evidence="6 7" key="1">
    <citation type="submission" date="2020-04" db="EMBL/GenBank/DDBJ databases">
        <title>Novel species.</title>
        <authorList>
            <person name="Teo W.F.A."/>
            <person name="Lipun K."/>
            <person name="Srisuk N."/>
            <person name="Duangmal K."/>
        </authorList>
    </citation>
    <scope>NUCLEOTIDE SEQUENCE [LARGE SCALE GENOMIC DNA]</scope>
    <source>
        <strain evidence="6 7">K13G38</strain>
    </source>
</reference>
<evidence type="ECO:0000313" key="6">
    <source>
        <dbReference type="EMBL" id="NKQ58149.1"/>
    </source>
</evidence>
<proteinExistence type="inferred from homology"/>
<name>A0ABX1JH41_9PSEU</name>
<keyword evidence="3" id="KW-0963">Cytoplasm</keyword>
<accession>A0ABX1JH41</accession>
<gene>
    <name evidence="6" type="ORF">HFP15_35350</name>
</gene>
<evidence type="ECO:0000313" key="7">
    <source>
        <dbReference type="Proteomes" id="UP000715441"/>
    </source>
</evidence>
<dbReference type="Proteomes" id="UP000715441">
    <property type="component" value="Unassembled WGS sequence"/>
</dbReference>
<dbReference type="EMBL" id="JAAXLS010000049">
    <property type="protein sequence ID" value="NKQ58149.1"/>
    <property type="molecule type" value="Genomic_DNA"/>
</dbReference>
<keyword evidence="4" id="KW-0143">Chaperone</keyword>
<evidence type="ECO:0000256" key="5">
    <source>
        <dbReference type="SAM" id="MobiDB-lite"/>
    </source>
</evidence>
<comment type="similarity">
    <text evidence="2">Belongs to the EspG family.</text>
</comment>
<sequence>MPVQRTVLLPAAAFRQAWEWEFREQPPTALGQNNYWLSGEMKRQFEDQTLDVLAAAGLAAGGTVTHEFRDTLATLARGYRFSAYVGDIYNDRTGTAVVATLGPVAVRAVCADDMVRIDPVPAEAALESLIETLPAMPPARLDPIALPKSRYRPDGPVRSEQYEFSMPTKEPDRDPAERPRKLMAAPRLGMHQLYAGSGAPATVLDISGEGRVITFVSQAPREEPKVHFLPGTREHLIGTLRGRTAA</sequence>
<comment type="subcellular location">
    <subcellularLocation>
        <location evidence="1">Cytoplasm</location>
    </subcellularLocation>
</comment>
<keyword evidence="7" id="KW-1185">Reference proteome</keyword>
<evidence type="ECO:0000256" key="2">
    <source>
        <dbReference type="ARBA" id="ARBA00006411"/>
    </source>
</evidence>
<evidence type="ECO:0000256" key="1">
    <source>
        <dbReference type="ARBA" id="ARBA00004496"/>
    </source>
</evidence>
<dbReference type="InterPro" id="IPR025734">
    <property type="entry name" value="EspG"/>
</dbReference>